<dbReference type="InterPro" id="IPR050688">
    <property type="entry name" value="Zinc_finger/UBP_domain"/>
</dbReference>
<name>A0A8S4SGZ5_9NEOP</name>
<dbReference type="SMART" id="SM00355">
    <property type="entry name" value="ZnF_C2H2"/>
    <property type="match status" value="3"/>
</dbReference>
<keyword evidence="4" id="KW-0862">Zinc</keyword>
<evidence type="ECO:0000259" key="6">
    <source>
        <dbReference type="PROSITE" id="PS50808"/>
    </source>
</evidence>
<organism evidence="7 8">
    <name type="scientific">Pararge aegeria aegeria</name>
    <dbReference type="NCBI Taxonomy" id="348720"/>
    <lineage>
        <taxon>Eukaryota</taxon>
        <taxon>Metazoa</taxon>
        <taxon>Ecdysozoa</taxon>
        <taxon>Arthropoda</taxon>
        <taxon>Hexapoda</taxon>
        <taxon>Insecta</taxon>
        <taxon>Pterygota</taxon>
        <taxon>Neoptera</taxon>
        <taxon>Endopterygota</taxon>
        <taxon>Lepidoptera</taxon>
        <taxon>Glossata</taxon>
        <taxon>Ditrysia</taxon>
        <taxon>Papilionoidea</taxon>
        <taxon>Nymphalidae</taxon>
        <taxon>Satyrinae</taxon>
        <taxon>Satyrini</taxon>
        <taxon>Parargina</taxon>
        <taxon>Pararge</taxon>
    </lineage>
</organism>
<evidence type="ECO:0000313" key="8">
    <source>
        <dbReference type="Proteomes" id="UP000838756"/>
    </source>
</evidence>
<keyword evidence="2" id="KW-0677">Repeat</keyword>
<evidence type="ECO:0000256" key="2">
    <source>
        <dbReference type="ARBA" id="ARBA00022737"/>
    </source>
</evidence>
<dbReference type="GO" id="GO:0008270">
    <property type="term" value="F:zinc ion binding"/>
    <property type="evidence" value="ECO:0007669"/>
    <property type="project" value="UniProtKB-KW"/>
</dbReference>
<evidence type="ECO:0000256" key="3">
    <source>
        <dbReference type="ARBA" id="ARBA00022771"/>
    </source>
</evidence>
<proteinExistence type="predicted"/>
<dbReference type="InterPro" id="IPR036236">
    <property type="entry name" value="Znf_C2H2_sf"/>
</dbReference>
<comment type="caution">
    <text evidence="7">The sequence shown here is derived from an EMBL/GenBank/DDBJ whole genome shotgun (WGS) entry which is preliminary data.</text>
</comment>
<dbReference type="PROSITE" id="PS50808">
    <property type="entry name" value="ZF_BED"/>
    <property type="match status" value="1"/>
</dbReference>
<keyword evidence="1" id="KW-0479">Metal-binding</keyword>
<dbReference type="InterPro" id="IPR013087">
    <property type="entry name" value="Znf_C2H2_type"/>
</dbReference>
<dbReference type="GO" id="GO:0003677">
    <property type="term" value="F:DNA binding"/>
    <property type="evidence" value="ECO:0007669"/>
    <property type="project" value="InterPro"/>
</dbReference>
<gene>
    <name evidence="7" type="primary">jg8401</name>
    <name evidence="7" type="ORF">PAEG_LOCUS26419</name>
</gene>
<dbReference type="EMBL" id="CAKXAJ010026408">
    <property type="protein sequence ID" value="CAH2267939.1"/>
    <property type="molecule type" value="Genomic_DNA"/>
</dbReference>
<dbReference type="Pfam" id="PF02892">
    <property type="entry name" value="zf-BED"/>
    <property type="match status" value="2"/>
</dbReference>
<evidence type="ECO:0000313" key="7">
    <source>
        <dbReference type="EMBL" id="CAH2267939.1"/>
    </source>
</evidence>
<dbReference type="OrthoDB" id="6923471at2759"/>
<dbReference type="SUPFAM" id="SSF57667">
    <property type="entry name" value="beta-beta-alpha zinc fingers"/>
    <property type="match status" value="1"/>
</dbReference>
<dbReference type="SMART" id="SM00614">
    <property type="entry name" value="ZnF_BED"/>
    <property type="match status" value="3"/>
</dbReference>
<evidence type="ECO:0000256" key="4">
    <source>
        <dbReference type="ARBA" id="ARBA00022833"/>
    </source>
</evidence>
<dbReference type="InterPro" id="IPR003656">
    <property type="entry name" value="Znf_BED"/>
</dbReference>
<keyword evidence="8" id="KW-1185">Reference proteome</keyword>
<feature type="domain" description="BED-type" evidence="6">
    <location>
        <begin position="413"/>
        <end position="465"/>
    </location>
</feature>
<evidence type="ECO:0000256" key="5">
    <source>
        <dbReference type="PROSITE-ProRule" id="PRU00027"/>
    </source>
</evidence>
<dbReference type="GO" id="GO:0045944">
    <property type="term" value="P:positive regulation of transcription by RNA polymerase II"/>
    <property type="evidence" value="ECO:0007669"/>
    <property type="project" value="TreeGrafter"/>
</dbReference>
<evidence type="ECO:0000256" key="1">
    <source>
        <dbReference type="ARBA" id="ARBA00022723"/>
    </source>
</evidence>
<keyword evidence="3 5" id="KW-0863">Zinc-finger</keyword>
<reference evidence="7" key="1">
    <citation type="submission" date="2022-03" db="EMBL/GenBank/DDBJ databases">
        <authorList>
            <person name="Lindestad O."/>
        </authorList>
    </citation>
    <scope>NUCLEOTIDE SEQUENCE</scope>
</reference>
<dbReference type="PANTHER" id="PTHR24403">
    <property type="entry name" value="ZINC FINGER PROTEIN"/>
    <property type="match status" value="1"/>
</dbReference>
<sequence length="559" mass="66136">MYRHLRSHHSMSYQDYRRNSGNKYMDTGYIRRAKVIRLWSWTRKYYCKVNERFIKCKICERFLKKSSNKNGNIHRHIKLKHPYIYFKENNQKRSAQDGDSSLEETDEAVEQVFYIKDLTRVKSKDNNSEAQDDEVLNSDIDENVDKIPDANNIEHHASLSEVDVKIQDKCNKTVLGKQFATTNTRRYYSWTRKYYNKINDKFIKCRICKRVLKMNISNNGNILRHIKQKHPDIYFNETYSNESTKELVDDDSNLKEFNKARPQVIYIKELDKKETQDNNTEVRDDNLFGPRIGGSIDNMSDVEETEHSVSKTKKELNIKSPSDEVVEEKRINATNDRRNRSWTRKYYYKINNRLIKCRICHRLLNMNIHRHIKTKHPDIYLKENPKVQDPDIKEELRMKNLCEKTAIGVRARTNKSCIWNFFEIVEQDRLYQCSFCQKTVAIFPKNVFNLKRHISNAHKKQYDIIMKYGDLEPRDSENQEAANPEVPGVSSVEIAFLSLDDENSGKFKCTRCEEIIESTEEESDSVLIEHVHICQLKPAPEEIETDAKIIKSIEEQNIS</sequence>
<dbReference type="Proteomes" id="UP000838756">
    <property type="component" value="Unassembled WGS sequence"/>
</dbReference>
<dbReference type="PANTHER" id="PTHR24403:SF67">
    <property type="entry name" value="FI01116P-RELATED"/>
    <property type="match status" value="1"/>
</dbReference>
<accession>A0A8S4SGZ5</accession>
<dbReference type="AlphaFoldDB" id="A0A8S4SGZ5"/>
<dbReference type="GO" id="GO:0005634">
    <property type="term" value="C:nucleus"/>
    <property type="evidence" value="ECO:0007669"/>
    <property type="project" value="TreeGrafter"/>
</dbReference>
<protein>
    <submittedName>
        <fullName evidence="7">Jg8401 protein</fullName>
    </submittedName>
</protein>